<reference evidence="3" key="1">
    <citation type="journal article" date="2019" name="Int. J. Syst. Evol. Microbiol.">
        <title>The Global Catalogue of Microorganisms (GCM) 10K type strain sequencing project: providing services to taxonomists for standard genome sequencing and annotation.</title>
        <authorList>
            <consortium name="The Broad Institute Genomics Platform"/>
            <consortium name="The Broad Institute Genome Sequencing Center for Infectious Disease"/>
            <person name="Wu L."/>
            <person name="Ma J."/>
        </authorList>
    </citation>
    <scope>NUCLEOTIDE SEQUENCE [LARGE SCALE GENOMIC DNA]</scope>
    <source>
        <strain evidence="3">NBRC 108755</strain>
    </source>
</reference>
<keyword evidence="3" id="KW-1185">Reference proteome</keyword>
<dbReference type="InterPro" id="IPR011009">
    <property type="entry name" value="Kinase-like_dom_sf"/>
</dbReference>
<feature type="domain" description="Aminoglycoside phosphotransferase" evidence="1">
    <location>
        <begin position="76"/>
        <end position="270"/>
    </location>
</feature>
<proteinExistence type="predicted"/>
<evidence type="ECO:0000259" key="1">
    <source>
        <dbReference type="Pfam" id="PF01636"/>
    </source>
</evidence>
<organism evidence="2 3">
    <name type="scientific">Homoserinibacter gongjuensis</name>
    <dbReference type="NCBI Taxonomy" id="1162968"/>
    <lineage>
        <taxon>Bacteria</taxon>
        <taxon>Bacillati</taxon>
        <taxon>Actinomycetota</taxon>
        <taxon>Actinomycetes</taxon>
        <taxon>Micrococcales</taxon>
        <taxon>Microbacteriaceae</taxon>
        <taxon>Homoserinibacter</taxon>
    </lineage>
</organism>
<dbReference type="EMBL" id="BSVA01000001">
    <property type="protein sequence ID" value="GMA91045.1"/>
    <property type="molecule type" value="Genomic_DNA"/>
</dbReference>
<gene>
    <name evidence="2" type="ORF">GCM10025869_15740</name>
</gene>
<evidence type="ECO:0000313" key="3">
    <source>
        <dbReference type="Proteomes" id="UP001157069"/>
    </source>
</evidence>
<sequence length="356" mass="38116">MAAVDTLEAAIASAIGAGRGAHVAIEQVQRGDIDYDAFLAHRSVHRIRGTARLDGDPIEWSLVEKVTEGQAFASAYLADNARRELAAYTSGVLVRLAPRVRAPRLHGWLVEADGRTTLWLEDIPSPSRPLDADALLRAARDLGGLAAAWVGRVPDAEWIFAGWIERHGQPGAIDAGLAALRRRHPTVVARMGRRLDEAERLLRAQPRLRRVLESLPQTLCHHDAVGANVFPTPGGTVLIDWESVGSGTVGADLASLLFASVRRGDASVRTVRQVMDAAVAAYADACAGVVSADEVRRGLDAAIALRWKLAVDVAVTLERGEPARRGSAPAESPEQALDELVALVDLLLDAARRALD</sequence>
<protein>
    <recommendedName>
        <fullName evidence="1">Aminoglycoside phosphotransferase domain-containing protein</fullName>
    </recommendedName>
</protein>
<dbReference type="Proteomes" id="UP001157069">
    <property type="component" value="Unassembled WGS sequence"/>
</dbReference>
<dbReference type="InterPro" id="IPR002575">
    <property type="entry name" value="Aminoglycoside_PTrfase"/>
</dbReference>
<name>A0ABQ6JWC6_9MICO</name>
<accession>A0ABQ6JWC6</accession>
<dbReference type="Gene3D" id="3.90.1200.10">
    <property type="match status" value="1"/>
</dbReference>
<dbReference type="SUPFAM" id="SSF56112">
    <property type="entry name" value="Protein kinase-like (PK-like)"/>
    <property type="match status" value="1"/>
</dbReference>
<comment type="caution">
    <text evidence="2">The sequence shown here is derived from an EMBL/GenBank/DDBJ whole genome shotgun (WGS) entry which is preliminary data.</text>
</comment>
<dbReference type="RefSeq" id="WP_284299166.1">
    <property type="nucleotide sequence ID" value="NZ_BSVA01000001.1"/>
</dbReference>
<dbReference type="Pfam" id="PF01636">
    <property type="entry name" value="APH"/>
    <property type="match status" value="1"/>
</dbReference>
<evidence type="ECO:0000313" key="2">
    <source>
        <dbReference type="EMBL" id="GMA91045.1"/>
    </source>
</evidence>